<protein>
    <submittedName>
        <fullName evidence="2">5696_t:CDS:1</fullName>
    </submittedName>
</protein>
<organism evidence="2 3">
    <name type="scientific">Gigaspora margarita</name>
    <dbReference type="NCBI Taxonomy" id="4874"/>
    <lineage>
        <taxon>Eukaryota</taxon>
        <taxon>Fungi</taxon>
        <taxon>Fungi incertae sedis</taxon>
        <taxon>Mucoromycota</taxon>
        <taxon>Glomeromycotina</taxon>
        <taxon>Glomeromycetes</taxon>
        <taxon>Diversisporales</taxon>
        <taxon>Gigasporaceae</taxon>
        <taxon>Gigaspora</taxon>
    </lineage>
</organism>
<gene>
    <name evidence="2" type="ORF">GMARGA_LOCUS6471</name>
</gene>
<evidence type="ECO:0000256" key="1">
    <source>
        <dbReference type="SAM" id="MobiDB-lite"/>
    </source>
</evidence>
<reference evidence="2 3" key="1">
    <citation type="submission" date="2021-06" db="EMBL/GenBank/DDBJ databases">
        <authorList>
            <person name="Kallberg Y."/>
            <person name="Tangrot J."/>
            <person name="Rosling A."/>
        </authorList>
    </citation>
    <scope>NUCLEOTIDE SEQUENCE [LARGE SCALE GENOMIC DNA]</scope>
    <source>
        <strain evidence="2 3">120-4 pot B 10/14</strain>
    </source>
</reference>
<proteinExistence type="predicted"/>
<dbReference type="EMBL" id="CAJVQB010002939">
    <property type="protein sequence ID" value="CAG8592388.1"/>
    <property type="molecule type" value="Genomic_DNA"/>
</dbReference>
<evidence type="ECO:0000313" key="2">
    <source>
        <dbReference type="EMBL" id="CAG8592388.1"/>
    </source>
</evidence>
<feature type="region of interest" description="Disordered" evidence="1">
    <location>
        <begin position="1"/>
        <end position="48"/>
    </location>
</feature>
<evidence type="ECO:0000313" key="3">
    <source>
        <dbReference type="Proteomes" id="UP000789901"/>
    </source>
</evidence>
<keyword evidence="3" id="KW-1185">Reference proteome</keyword>
<sequence>MYIDKKYESDKNRAEKCEANPKKETKIEKSEKDQVEDNRPDVKDDSKKMIVGKEDDNTKELNKMEDLDCACKLWLAKVEEF</sequence>
<name>A0ABN7UGP0_GIGMA</name>
<comment type="caution">
    <text evidence="2">The sequence shown here is derived from an EMBL/GenBank/DDBJ whole genome shotgun (WGS) entry which is preliminary data.</text>
</comment>
<accession>A0ABN7UGP0</accession>
<dbReference type="Proteomes" id="UP000789901">
    <property type="component" value="Unassembled WGS sequence"/>
</dbReference>